<accession>A0A7J3ZJ49</accession>
<dbReference type="SUPFAM" id="SSF101386">
    <property type="entry name" value="all-alpha NTP pyrophosphatases"/>
    <property type="match status" value="1"/>
</dbReference>
<dbReference type="PANTHER" id="PTHR42702">
    <property type="entry name" value="NUCLEOTIDE PYROPHOSPHOHYDROLASE"/>
    <property type="match status" value="1"/>
</dbReference>
<feature type="domain" description="NTP pyrophosphohydrolase MazG-like" evidence="1">
    <location>
        <begin position="34"/>
        <end position="86"/>
    </location>
</feature>
<gene>
    <name evidence="2" type="ORF">ENM78_00280</name>
</gene>
<evidence type="ECO:0000313" key="2">
    <source>
        <dbReference type="EMBL" id="HHQ79892.1"/>
    </source>
</evidence>
<proteinExistence type="predicted"/>
<dbReference type="Pfam" id="PF03819">
    <property type="entry name" value="MazG"/>
    <property type="match status" value="1"/>
</dbReference>
<organism evidence="2">
    <name type="scientific">Fervidicoccus fontis</name>
    <dbReference type="NCBI Taxonomy" id="683846"/>
    <lineage>
        <taxon>Archaea</taxon>
        <taxon>Thermoproteota</taxon>
        <taxon>Thermoprotei</taxon>
        <taxon>Fervidicoccales</taxon>
        <taxon>Fervidicoccaceae</taxon>
        <taxon>Fervidicoccus</taxon>
    </lineage>
</organism>
<reference evidence="2" key="1">
    <citation type="journal article" date="2020" name="mSystems">
        <title>Genome- and Community-Level Interaction Insights into Carbon Utilization and Element Cycling Functions of Hydrothermarchaeota in Hydrothermal Sediment.</title>
        <authorList>
            <person name="Zhou Z."/>
            <person name="Liu Y."/>
            <person name="Xu W."/>
            <person name="Pan J."/>
            <person name="Luo Z.H."/>
            <person name="Li M."/>
        </authorList>
    </citation>
    <scope>NUCLEOTIDE SEQUENCE [LARGE SCALE GENOMIC DNA]</scope>
    <source>
        <strain evidence="2">SpSt-1116</strain>
    </source>
</reference>
<dbReference type="GO" id="GO:0016787">
    <property type="term" value="F:hydrolase activity"/>
    <property type="evidence" value="ECO:0007669"/>
    <property type="project" value="UniProtKB-KW"/>
</dbReference>
<name>A0A7J3ZJ49_9CREN</name>
<dbReference type="EMBL" id="DRZC01000005">
    <property type="protein sequence ID" value="HHQ79892.1"/>
    <property type="molecule type" value="Genomic_DNA"/>
</dbReference>
<sequence length="97" mass="10872">MQEEKTQGLELRAFQEAIRLEYHERDSARGLYATFTWLVEEIGELATALLSGNTSSIEEEVADIIAWTVSIANLAGVDVERAIIKKYGSILDRLDKT</sequence>
<protein>
    <submittedName>
        <fullName evidence="2">Nucleotide pyrophosphohydrolase</fullName>
    </submittedName>
</protein>
<keyword evidence="2" id="KW-0378">Hydrolase</keyword>
<dbReference type="CDD" id="cd11535">
    <property type="entry name" value="NTP-PPase_SsMazG"/>
    <property type="match status" value="1"/>
</dbReference>
<dbReference type="AlphaFoldDB" id="A0A7J3ZJ49"/>
<evidence type="ECO:0000259" key="1">
    <source>
        <dbReference type="Pfam" id="PF03819"/>
    </source>
</evidence>
<dbReference type="Gene3D" id="1.10.287.1080">
    <property type="entry name" value="MazG-like"/>
    <property type="match status" value="1"/>
</dbReference>
<dbReference type="InterPro" id="IPR004518">
    <property type="entry name" value="MazG-like_dom"/>
</dbReference>
<comment type="caution">
    <text evidence="2">The sequence shown here is derived from an EMBL/GenBank/DDBJ whole genome shotgun (WGS) entry which is preliminary data.</text>
</comment>
<dbReference type="PANTHER" id="PTHR42702:SF1">
    <property type="entry name" value="REGULATORY PROTEIN FOR BETA-LACTAMASE"/>
    <property type="match status" value="1"/>
</dbReference>